<dbReference type="InterPro" id="IPR037059">
    <property type="entry name" value="RHD_DNA_bind_dom_sf"/>
</dbReference>
<dbReference type="Gene3D" id="1.10.533.10">
    <property type="entry name" value="Death Domain, Fas"/>
    <property type="match status" value="1"/>
</dbReference>
<dbReference type="SUPFAM" id="SSF48403">
    <property type="entry name" value="Ankyrin repeat"/>
    <property type="match status" value="1"/>
</dbReference>
<accession>A0ABQ8TCZ5</accession>
<dbReference type="Gene3D" id="2.60.40.10">
    <property type="entry name" value="Immunoglobulins"/>
    <property type="match status" value="1"/>
</dbReference>
<dbReference type="Gene3D" id="2.60.40.340">
    <property type="entry name" value="Rel homology domain (RHD), DNA-binding domain"/>
    <property type="match status" value="1"/>
</dbReference>
<dbReference type="SUPFAM" id="SSF47986">
    <property type="entry name" value="DEATH domain"/>
    <property type="match status" value="1"/>
</dbReference>
<dbReference type="Pfam" id="PF12796">
    <property type="entry name" value="Ank_2"/>
    <property type="match status" value="2"/>
</dbReference>
<keyword evidence="1" id="KW-0040">ANK repeat</keyword>
<evidence type="ECO:0000256" key="1">
    <source>
        <dbReference type="PROSITE-ProRule" id="PRU00023"/>
    </source>
</evidence>
<name>A0ABQ8TCZ5_PERAM</name>
<feature type="domain" description="IPT/TIG" evidence="3">
    <location>
        <begin position="71"/>
        <end position="173"/>
    </location>
</feature>
<proteinExistence type="predicted"/>
<dbReference type="SMART" id="SM00248">
    <property type="entry name" value="ANK"/>
    <property type="match status" value="6"/>
</dbReference>
<dbReference type="CDD" id="cd08310">
    <property type="entry name" value="Death_NFkB-like"/>
    <property type="match status" value="1"/>
</dbReference>
<feature type="repeat" description="ANK" evidence="1">
    <location>
        <begin position="505"/>
        <end position="537"/>
    </location>
</feature>
<dbReference type="InterPro" id="IPR002909">
    <property type="entry name" value="IPT_dom"/>
</dbReference>
<feature type="repeat" description="ANK" evidence="1">
    <location>
        <begin position="539"/>
        <end position="562"/>
    </location>
</feature>
<comment type="caution">
    <text evidence="4">The sequence shown here is derived from an EMBL/GenBank/DDBJ whole genome shotgun (WGS) entry which is preliminary data.</text>
</comment>
<feature type="region of interest" description="Disordered" evidence="2">
    <location>
        <begin position="610"/>
        <end position="636"/>
    </location>
</feature>
<dbReference type="EMBL" id="JAJSOF020000011">
    <property type="protein sequence ID" value="KAJ4444434.1"/>
    <property type="molecule type" value="Genomic_DNA"/>
</dbReference>
<evidence type="ECO:0000313" key="4">
    <source>
        <dbReference type="EMBL" id="KAJ4444434.1"/>
    </source>
</evidence>
<dbReference type="Gene3D" id="1.25.40.20">
    <property type="entry name" value="Ankyrin repeat-containing domain"/>
    <property type="match status" value="1"/>
</dbReference>
<dbReference type="PRINTS" id="PR00057">
    <property type="entry name" value="NFKBTNSCPFCT"/>
</dbReference>
<dbReference type="SMART" id="SM00429">
    <property type="entry name" value="IPT"/>
    <property type="match status" value="1"/>
</dbReference>
<dbReference type="InterPro" id="IPR013783">
    <property type="entry name" value="Ig-like_fold"/>
</dbReference>
<dbReference type="InterPro" id="IPR014756">
    <property type="entry name" value="Ig_E-set"/>
</dbReference>
<dbReference type="InterPro" id="IPR000451">
    <property type="entry name" value="NFkB/Dor"/>
</dbReference>
<keyword evidence="5" id="KW-1185">Reference proteome</keyword>
<dbReference type="PANTHER" id="PTHR24169:SF28">
    <property type="entry name" value="NUCLEAR FACTOR NF-KAPPA-B P110 SUBUNIT"/>
    <property type="match status" value="1"/>
</dbReference>
<organism evidence="4 5">
    <name type="scientific">Periplaneta americana</name>
    <name type="common">American cockroach</name>
    <name type="synonym">Blatta americana</name>
    <dbReference type="NCBI Taxonomy" id="6978"/>
    <lineage>
        <taxon>Eukaryota</taxon>
        <taxon>Metazoa</taxon>
        <taxon>Ecdysozoa</taxon>
        <taxon>Arthropoda</taxon>
        <taxon>Hexapoda</taxon>
        <taxon>Insecta</taxon>
        <taxon>Pterygota</taxon>
        <taxon>Neoptera</taxon>
        <taxon>Polyneoptera</taxon>
        <taxon>Dictyoptera</taxon>
        <taxon>Blattodea</taxon>
        <taxon>Blattoidea</taxon>
        <taxon>Blattidae</taxon>
        <taxon>Blattinae</taxon>
        <taxon>Periplaneta</taxon>
    </lineage>
</organism>
<evidence type="ECO:0000313" key="5">
    <source>
        <dbReference type="Proteomes" id="UP001148838"/>
    </source>
</evidence>
<dbReference type="InterPro" id="IPR008967">
    <property type="entry name" value="p53-like_TF_DNA-bd_sf"/>
</dbReference>
<dbReference type="Pfam" id="PF16179">
    <property type="entry name" value="RHD_dimer"/>
    <property type="match status" value="1"/>
</dbReference>
<dbReference type="Proteomes" id="UP001148838">
    <property type="component" value="Unassembled WGS sequence"/>
</dbReference>
<reference evidence="4 5" key="1">
    <citation type="journal article" date="2022" name="Allergy">
        <title>Genome assembly and annotation of Periplaneta americana reveal a comprehensive cockroach allergen profile.</title>
        <authorList>
            <person name="Wang L."/>
            <person name="Xiong Q."/>
            <person name="Saelim N."/>
            <person name="Wang L."/>
            <person name="Nong W."/>
            <person name="Wan A.T."/>
            <person name="Shi M."/>
            <person name="Liu X."/>
            <person name="Cao Q."/>
            <person name="Hui J.H.L."/>
            <person name="Sookrung N."/>
            <person name="Leung T.F."/>
            <person name="Tungtrongchitr A."/>
            <person name="Tsui S.K.W."/>
        </authorList>
    </citation>
    <scope>NUCLEOTIDE SEQUENCE [LARGE SCALE GENOMIC DNA]</scope>
    <source>
        <strain evidence="4">PWHHKU_190912</strain>
    </source>
</reference>
<evidence type="ECO:0000256" key="2">
    <source>
        <dbReference type="SAM" id="MobiDB-lite"/>
    </source>
</evidence>
<dbReference type="PANTHER" id="PTHR24169">
    <property type="entry name" value="NUCLEAR FACTOR NF-KAPPA-B PROTEIN"/>
    <property type="match status" value="1"/>
</dbReference>
<protein>
    <recommendedName>
        <fullName evidence="3">IPT/TIG domain-containing protein</fullName>
    </recommendedName>
</protein>
<feature type="compositionally biased region" description="Acidic residues" evidence="2">
    <location>
        <begin position="627"/>
        <end position="636"/>
    </location>
</feature>
<dbReference type="PROSITE" id="PS50088">
    <property type="entry name" value="ANK_REPEAT"/>
    <property type="match status" value="3"/>
</dbReference>
<dbReference type="InterPro" id="IPR036770">
    <property type="entry name" value="Ankyrin_rpt-contain_sf"/>
</dbReference>
<dbReference type="InterPro" id="IPR011029">
    <property type="entry name" value="DEATH-like_dom_sf"/>
</dbReference>
<dbReference type="PROSITE" id="PS50297">
    <property type="entry name" value="ANK_REP_REGION"/>
    <property type="match status" value="3"/>
</dbReference>
<sequence length="804" mass="90528">MLARRWLEDWELWWRIALIRAEAEAEAKKMNLNSVSLCFEAFVRENGVMQPICMPEFSSSINNMKSALTGELKICRIDKHVSSCLGNEEVFILVEKVGKKNIKIKFFELDDEDNEVWCDFGKFSELDVHHQYAIVFRTPPYRDTEIDKTVDVFLQLYRPTDGDCSEPIKFAYKPSEKTGRARKRQRTSQTDDIPVAVVQGQIFNNPLLGQSAVNTHHPLANTDSDFDLSNIETPPDLFEAVLAEDTTPNGMNSSEFKDFIKNLSYSSLGSTYAETFENEVFQRDGPFPRDVTSMDISTDGGSRIKAKKRVPQLLRERVIDTSVAAKLSRVSIEDEVKKDIRINTSTRKETNMEGDQLARWAVARLNEILLEKPSANVLESKVREIFSRKKEDGDSPLHCAILFGMRDLLKQMFTVLGKGQYRMIINEHNRKDETPLHLAVIQNQPDTVKTLLAIGANPNSVNKEGNSPLHVAVSSDRDECISELLCKENYSRYSNNIDCDLINYEGCTPLHIAARTKSLSAVKKLVQANADVNKKDTSLERTALHIAVEEGSVDIARYLLQHTNIDVNAANMPGNTALHYAVTFDGDQASELCSLLLKHKADPRRENYVMDKSKNSGVNVEIKDEPDSGDDDDDEYELKIDDSEDENGENVAQKSHGQTSFDLASNKKDILELLHKVEQSMVNEDEEVMVEVKEEPPESPILEGVLGEMKNGLFDADTLEKLCNLLDKSQGWVNLAELLDYSFLVPSIRDTASPSKILFNYADLNRNVSIQDIRSFLEALDEHDAVATVDLMLARLVANSSQTS</sequence>
<dbReference type="SUPFAM" id="SSF49417">
    <property type="entry name" value="p53-like transcription factors"/>
    <property type="match status" value="1"/>
</dbReference>
<feature type="repeat" description="ANK" evidence="1">
    <location>
        <begin position="431"/>
        <end position="463"/>
    </location>
</feature>
<evidence type="ECO:0000259" key="3">
    <source>
        <dbReference type="SMART" id="SM00429"/>
    </source>
</evidence>
<dbReference type="InterPro" id="IPR033926">
    <property type="entry name" value="IPT_NFkappaB"/>
</dbReference>
<dbReference type="InterPro" id="IPR032397">
    <property type="entry name" value="RHD_dimer"/>
</dbReference>
<dbReference type="SUPFAM" id="SSF81296">
    <property type="entry name" value="E set domains"/>
    <property type="match status" value="1"/>
</dbReference>
<gene>
    <name evidence="4" type="ORF">ANN_06226</name>
</gene>
<dbReference type="CDD" id="cd01177">
    <property type="entry name" value="IPT_NFkappaB"/>
    <property type="match status" value="1"/>
</dbReference>
<dbReference type="InterPro" id="IPR002110">
    <property type="entry name" value="Ankyrin_rpt"/>
</dbReference>